<organism evidence="1 2">
    <name type="scientific">Didymella rabiei</name>
    <name type="common">Chickpea ascochyta blight fungus</name>
    <name type="synonym">Mycosphaerella rabiei</name>
    <dbReference type="NCBI Taxonomy" id="5454"/>
    <lineage>
        <taxon>Eukaryota</taxon>
        <taxon>Fungi</taxon>
        <taxon>Dikarya</taxon>
        <taxon>Ascomycota</taxon>
        <taxon>Pezizomycotina</taxon>
        <taxon>Dothideomycetes</taxon>
        <taxon>Pleosporomycetidae</taxon>
        <taxon>Pleosporales</taxon>
        <taxon>Pleosporineae</taxon>
        <taxon>Didymellaceae</taxon>
        <taxon>Ascochyta</taxon>
    </lineage>
</organism>
<dbReference type="Proteomes" id="UP000076837">
    <property type="component" value="Unassembled WGS sequence"/>
</dbReference>
<name>A0A163B3X1_DIDRA</name>
<protein>
    <submittedName>
        <fullName evidence="1">Uncharacterized protein</fullName>
    </submittedName>
</protein>
<comment type="caution">
    <text evidence="1">The sequence shown here is derived from an EMBL/GenBank/DDBJ whole genome shotgun (WGS) entry which is preliminary data.</text>
</comment>
<evidence type="ECO:0000313" key="2">
    <source>
        <dbReference type="Proteomes" id="UP000076837"/>
    </source>
</evidence>
<sequence length="67" mass="7848">MDDLTDLKTYNDSKRLHIGNSQDDREITATWHNRNTRGRSDASKGTIKYFIRDTDTFSKRGQIVPCW</sequence>
<dbReference type="AlphaFoldDB" id="A0A163B3X1"/>
<evidence type="ECO:0000313" key="1">
    <source>
        <dbReference type="EMBL" id="KZM21556.1"/>
    </source>
</evidence>
<proteinExistence type="predicted"/>
<dbReference type="EMBL" id="JYNV01000243">
    <property type="protein sequence ID" value="KZM21556.1"/>
    <property type="molecule type" value="Genomic_DNA"/>
</dbReference>
<gene>
    <name evidence="1" type="ORF">ST47_g7286</name>
</gene>
<accession>A0A163B3X1</accession>
<reference evidence="1 2" key="1">
    <citation type="journal article" date="2016" name="Sci. Rep.">
        <title>Draft genome sequencing and secretome analysis of fungal phytopathogen Ascochyta rabiei provides insight into the necrotrophic effector repertoire.</title>
        <authorList>
            <person name="Verma S."/>
            <person name="Gazara R.K."/>
            <person name="Nizam S."/>
            <person name="Parween S."/>
            <person name="Chattopadhyay D."/>
            <person name="Verma P.K."/>
        </authorList>
    </citation>
    <scope>NUCLEOTIDE SEQUENCE [LARGE SCALE GENOMIC DNA]</scope>
    <source>
        <strain evidence="1 2">ArDII</strain>
    </source>
</reference>
<keyword evidence="2" id="KW-1185">Reference proteome</keyword>